<keyword evidence="1" id="KW-1133">Transmembrane helix</keyword>
<dbReference type="GO" id="GO:0016787">
    <property type="term" value="F:hydrolase activity"/>
    <property type="evidence" value="ECO:0007669"/>
    <property type="project" value="UniProtKB-KW"/>
</dbReference>
<feature type="transmembrane region" description="Helical" evidence="1">
    <location>
        <begin position="12"/>
        <end position="34"/>
    </location>
</feature>
<dbReference type="Proteomes" id="UP000232229">
    <property type="component" value="Chromosome"/>
</dbReference>
<feature type="transmembrane region" description="Helical" evidence="1">
    <location>
        <begin position="40"/>
        <end position="56"/>
    </location>
</feature>
<dbReference type="PANTHER" id="PTHR30619:SF1">
    <property type="entry name" value="RECOMBINATION PROTEIN 2"/>
    <property type="match status" value="1"/>
</dbReference>
<feature type="transmembrane region" description="Helical" evidence="1">
    <location>
        <begin position="411"/>
        <end position="429"/>
    </location>
</feature>
<feature type="transmembrane region" description="Helical" evidence="1">
    <location>
        <begin position="247"/>
        <end position="271"/>
    </location>
</feature>
<feature type="transmembrane region" description="Helical" evidence="1">
    <location>
        <begin position="330"/>
        <end position="349"/>
    </location>
</feature>
<feature type="transmembrane region" description="Helical" evidence="1">
    <location>
        <begin position="291"/>
        <end position="318"/>
    </location>
</feature>
<dbReference type="CDD" id="cd07731">
    <property type="entry name" value="ComA-like_MBL-fold"/>
    <property type="match status" value="1"/>
</dbReference>
<proteinExistence type="predicted"/>
<gene>
    <name evidence="3" type="ORF">CK556_02035</name>
</gene>
<protein>
    <submittedName>
        <fullName evidence="3">MBL fold metallo-hydrolase</fullName>
    </submittedName>
</protein>
<evidence type="ECO:0000313" key="3">
    <source>
        <dbReference type="EMBL" id="ASZ09135.1"/>
    </source>
</evidence>
<dbReference type="Gene3D" id="3.60.15.10">
    <property type="entry name" value="Ribonuclease Z/Hydroxyacylglutathione hydrolase-like"/>
    <property type="match status" value="2"/>
</dbReference>
<dbReference type="Pfam" id="PF00753">
    <property type="entry name" value="Lactamase_B"/>
    <property type="match status" value="1"/>
</dbReference>
<feature type="domain" description="Metallo-beta-lactamase" evidence="2">
    <location>
        <begin position="463"/>
        <end position="535"/>
    </location>
</feature>
<evidence type="ECO:0000259" key="2">
    <source>
        <dbReference type="Pfam" id="PF00753"/>
    </source>
</evidence>
<dbReference type="STRING" id="1336232.GCA_000518825_00403"/>
<feature type="transmembrane region" description="Helical" evidence="1">
    <location>
        <begin position="436"/>
        <end position="452"/>
    </location>
</feature>
<keyword evidence="3" id="KW-0378">Hydrolase</keyword>
<reference evidence="3 4" key="1">
    <citation type="submission" date="2017-08" db="EMBL/GenBank/DDBJ databases">
        <title>Complete Genome Sequence of Mesoplasma chauliocola.</title>
        <authorList>
            <person name="Knight T.F.Jr."/>
            <person name="Citino T."/>
        </authorList>
    </citation>
    <scope>NUCLEOTIDE SEQUENCE [LARGE SCALE GENOMIC DNA]</scope>
    <source>
        <strain evidence="3 4">CHPA-2</strain>
    </source>
</reference>
<accession>A0A249SN94</accession>
<dbReference type="PANTHER" id="PTHR30619">
    <property type="entry name" value="DNA INTERNALIZATION/COMPETENCE PROTEIN COMEC/REC2"/>
    <property type="match status" value="1"/>
</dbReference>
<evidence type="ECO:0000256" key="1">
    <source>
        <dbReference type="SAM" id="Phobius"/>
    </source>
</evidence>
<dbReference type="KEGG" id="mchc:CK556_02035"/>
<dbReference type="EMBL" id="CP023173">
    <property type="protein sequence ID" value="ASZ09135.1"/>
    <property type="molecule type" value="Genomic_DNA"/>
</dbReference>
<feature type="transmembrane region" description="Helical" evidence="1">
    <location>
        <begin position="217"/>
        <end position="235"/>
    </location>
</feature>
<feature type="transmembrane region" description="Helical" evidence="1">
    <location>
        <begin position="386"/>
        <end position="405"/>
    </location>
</feature>
<dbReference type="AlphaFoldDB" id="A0A249SN94"/>
<feature type="transmembrane region" description="Helical" evidence="1">
    <location>
        <begin position="355"/>
        <end position="379"/>
    </location>
</feature>
<dbReference type="SUPFAM" id="SSF56281">
    <property type="entry name" value="Metallo-hydrolase/oxidoreductase"/>
    <property type="match status" value="1"/>
</dbReference>
<feature type="transmembrane region" description="Helical" evidence="1">
    <location>
        <begin position="63"/>
        <end position="82"/>
    </location>
</feature>
<name>A0A249SN94_9MOLU</name>
<evidence type="ECO:0000313" key="4">
    <source>
        <dbReference type="Proteomes" id="UP000232229"/>
    </source>
</evidence>
<dbReference type="InterPro" id="IPR001279">
    <property type="entry name" value="Metallo-B-lactamas"/>
</dbReference>
<keyword evidence="4" id="KW-1185">Reference proteome</keyword>
<dbReference type="InterPro" id="IPR035681">
    <property type="entry name" value="ComA-like_MBL"/>
</dbReference>
<keyword evidence="1" id="KW-0472">Membrane</keyword>
<keyword evidence="1" id="KW-0812">Transmembrane</keyword>
<sequence length="685" mass="81434">MTNFYFKKEFLNLFYFKPLVYFYYLLSIAFIYYFIYSNNFLWIIISVLLLTLFLFTKKEYKKSYTILWFIFFILVYINNAYWTSEKIELGSNVEQLAKVIKIKQNYIILKINHTKFYIQSVNNQLVEGQKVLIKGEIQKFIFHSNYYQFNFKEFLSKDFINYQIKVTNMEVVDNKNLRVFLFNIFNLNQKHELFKLFFLNKFNSDDLLVQGLNDISLKYLINFNFINIFLLIKYANKKRKVKKFNRILFILILLFWSYLTVWPLLITRIVIKEFLTLFKKTLGNKSTINLVTILIMMSLFQNFVFNTAFWYINLIILINSFIDWKVKKHWSKTLGLFIFLNLLNIYFNYQLNLTSFIHAFILSPIIFIYYLLIPLIAIVKKDYLNMLYDVLLLIIMILKKISIIINVGKQNIFFLIFGLLMHISIINANFKLVYKLNFITLFITAYFISWILKPSDYMTMLNVGNANSFVYHNKWNNLTILFDVGVGKGRSTDLVKDFLIYNGINKIDLIFISHNHEDHYNNLFSIKENFKVNQIFYNNSFNELIQIKNITINVFLNPFANSENNKSLVLLVDIGTTRTLFMGDAEKETENYLLSRVDFLYLINLKKVNILQVGHHGSKTSSNFAFLKLINPDIALISGENEGGNKRFPHQQTLDNLSMLNIKYYVTNGVNNYFVLLKNLKIIKK</sequence>
<organism evidence="3 4">
    <name type="scientific">Mesoplasma chauliocola</name>
    <dbReference type="NCBI Taxonomy" id="216427"/>
    <lineage>
        <taxon>Bacteria</taxon>
        <taxon>Bacillati</taxon>
        <taxon>Mycoplasmatota</taxon>
        <taxon>Mollicutes</taxon>
        <taxon>Entomoplasmatales</taxon>
        <taxon>Entomoplasmataceae</taxon>
        <taxon>Mesoplasma</taxon>
    </lineage>
</organism>
<dbReference type="InterPro" id="IPR052159">
    <property type="entry name" value="Competence_DNA_uptake"/>
</dbReference>
<dbReference type="InterPro" id="IPR036866">
    <property type="entry name" value="RibonucZ/Hydroxyglut_hydro"/>
</dbReference>